<dbReference type="EMBL" id="GEGO01000803">
    <property type="protein sequence ID" value="JAR94601.1"/>
    <property type="molecule type" value="Transcribed_RNA"/>
</dbReference>
<keyword evidence="1" id="KW-0472">Membrane</keyword>
<evidence type="ECO:0000313" key="3">
    <source>
        <dbReference type="EMBL" id="JAR94601.1"/>
    </source>
</evidence>
<feature type="chain" id="PRO_5007542979" description="Secreted protein" evidence="2">
    <location>
        <begin position="20"/>
        <end position="86"/>
    </location>
</feature>
<evidence type="ECO:0008006" key="4">
    <source>
        <dbReference type="Google" id="ProtNLM"/>
    </source>
</evidence>
<keyword evidence="2" id="KW-0732">Signal</keyword>
<feature type="signal peptide" evidence="2">
    <location>
        <begin position="1"/>
        <end position="19"/>
    </location>
</feature>
<reference evidence="3" key="1">
    <citation type="journal article" date="2018" name="PLoS Negl. Trop. Dis.">
        <title>Sialome diversity of ticks revealed by RNAseq of single tick salivary glands.</title>
        <authorList>
            <person name="Perner J."/>
            <person name="Kropackova S."/>
            <person name="Kopacek P."/>
            <person name="Ribeiro J.M."/>
        </authorList>
    </citation>
    <scope>NUCLEOTIDE SEQUENCE</scope>
    <source>
        <strain evidence="3">Siblings of single egg batch collected in Ceske Budejovice</strain>
        <tissue evidence="3">Salivary glands</tissue>
    </source>
</reference>
<evidence type="ECO:0000256" key="2">
    <source>
        <dbReference type="SAM" id="SignalP"/>
    </source>
</evidence>
<keyword evidence="1" id="KW-0812">Transmembrane</keyword>
<feature type="transmembrane region" description="Helical" evidence="1">
    <location>
        <begin position="57"/>
        <end position="75"/>
    </location>
</feature>
<keyword evidence="1" id="KW-1133">Transmembrane helix</keyword>
<proteinExistence type="predicted"/>
<evidence type="ECO:0000256" key="1">
    <source>
        <dbReference type="SAM" id="Phobius"/>
    </source>
</evidence>
<organism evidence="3">
    <name type="scientific">Ixodes ricinus</name>
    <name type="common">Common tick</name>
    <name type="synonym">Acarus ricinus</name>
    <dbReference type="NCBI Taxonomy" id="34613"/>
    <lineage>
        <taxon>Eukaryota</taxon>
        <taxon>Metazoa</taxon>
        <taxon>Ecdysozoa</taxon>
        <taxon>Arthropoda</taxon>
        <taxon>Chelicerata</taxon>
        <taxon>Arachnida</taxon>
        <taxon>Acari</taxon>
        <taxon>Parasitiformes</taxon>
        <taxon>Ixodida</taxon>
        <taxon>Ixodoidea</taxon>
        <taxon>Ixodidae</taxon>
        <taxon>Ixodinae</taxon>
        <taxon>Ixodes</taxon>
    </lineage>
</organism>
<dbReference type="AlphaFoldDB" id="A0A147BV41"/>
<protein>
    <recommendedName>
        <fullName evidence="4">Secreted protein</fullName>
    </recommendedName>
</protein>
<name>A0A147BV41_IXORI</name>
<accession>A0A147BV41</accession>
<sequence>MFLFSSHLLILFSVGYIEGTIQKYFEFLSSHTFFNLYSGIFDRHCGASGIIDRTMNVFFFIIIIIYLVLPSVQAWQTLQPFQQTHS</sequence>